<proteinExistence type="predicted"/>
<keyword evidence="1" id="KW-0175">Coiled coil</keyword>
<sequence length="154" mass="16375">MIGRILTKAAGPKVLLGVLVAAAVALALLLWRLDGAREDAEAARSRAEQYRQAHESATAAVNRLRTELDRREALLAAERERAAERAATRQSLEDALAEARRNADEAYRQCLDVRLPESVARSLRGHGGDPRAADGDGGAAGVDDGALPEDTGGR</sequence>
<evidence type="ECO:0000313" key="4">
    <source>
        <dbReference type="Proteomes" id="UP000245474"/>
    </source>
</evidence>
<protein>
    <submittedName>
        <fullName evidence="3">Uncharacterized protein</fullName>
    </submittedName>
</protein>
<name>A0A2U2MY77_9GAMM</name>
<dbReference type="EMBL" id="QFFI01000027">
    <property type="protein sequence ID" value="PWG61753.1"/>
    <property type="molecule type" value="Genomic_DNA"/>
</dbReference>
<comment type="caution">
    <text evidence="3">The sequence shown here is derived from an EMBL/GenBank/DDBJ whole genome shotgun (WGS) entry which is preliminary data.</text>
</comment>
<evidence type="ECO:0000313" key="3">
    <source>
        <dbReference type="EMBL" id="PWG61753.1"/>
    </source>
</evidence>
<gene>
    <name evidence="3" type="ORF">DEM34_14910</name>
</gene>
<feature type="coiled-coil region" evidence="1">
    <location>
        <begin position="33"/>
        <end position="109"/>
    </location>
</feature>
<evidence type="ECO:0000256" key="1">
    <source>
        <dbReference type="SAM" id="Coils"/>
    </source>
</evidence>
<reference evidence="3 4" key="1">
    <citation type="submission" date="2018-05" db="EMBL/GenBank/DDBJ databases">
        <title>Spiribacter halobius sp. nov., a moderately halophilic bacterium isolated from marine solar saltern.</title>
        <authorList>
            <person name="Zheng W.-S."/>
            <person name="Lu D.-C."/>
            <person name="Du Z.-J."/>
        </authorList>
    </citation>
    <scope>NUCLEOTIDE SEQUENCE [LARGE SCALE GENOMIC DNA]</scope>
    <source>
        <strain evidence="3 4">E85</strain>
    </source>
</reference>
<feature type="region of interest" description="Disordered" evidence="2">
    <location>
        <begin position="121"/>
        <end position="154"/>
    </location>
</feature>
<evidence type="ECO:0000256" key="2">
    <source>
        <dbReference type="SAM" id="MobiDB-lite"/>
    </source>
</evidence>
<accession>A0A2U2MY77</accession>
<keyword evidence="4" id="KW-1185">Reference proteome</keyword>
<dbReference type="RefSeq" id="WP_109679626.1">
    <property type="nucleotide sequence ID" value="NZ_CP086615.1"/>
</dbReference>
<dbReference type="Proteomes" id="UP000245474">
    <property type="component" value="Unassembled WGS sequence"/>
</dbReference>
<organism evidence="3 4">
    <name type="scientific">Sediminicurvatus halobius</name>
    <dbReference type="NCBI Taxonomy" id="2182432"/>
    <lineage>
        <taxon>Bacteria</taxon>
        <taxon>Pseudomonadati</taxon>
        <taxon>Pseudomonadota</taxon>
        <taxon>Gammaproteobacteria</taxon>
        <taxon>Chromatiales</taxon>
        <taxon>Ectothiorhodospiraceae</taxon>
        <taxon>Sediminicurvatus</taxon>
    </lineage>
</organism>
<dbReference type="AlphaFoldDB" id="A0A2U2MY77"/>